<keyword evidence="3" id="KW-1185">Reference proteome</keyword>
<dbReference type="PROSITE" id="PS50943">
    <property type="entry name" value="HTH_CROC1"/>
    <property type="match status" value="1"/>
</dbReference>
<dbReference type="CDD" id="cd00093">
    <property type="entry name" value="HTH_XRE"/>
    <property type="match status" value="1"/>
</dbReference>
<gene>
    <name evidence="2" type="ORF">J2S03_000055</name>
</gene>
<reference evidence="2 3" key="1">
    <citation type="submission" date="2023-07" db="EMBL/GenBank/DDBJ databases">
        <title>Genomic Encyclopedia of Type Strains, Phase IV (KMG-IV): sequencing the most valuable type-strain genomes for metagenomic binning, comparative biology and taxonomic classification.</title>
        <authorList>
            <person name="Goeker M."/>
        </authorList>
    </citation>
    <scope>NUCLEOTIDE SEQUENCE [LARGE SCALE GENOMIC DNA]</scope>
    <source>
        <strain evidence="2 3">DSM 4006</strain>
    </source>
</reference>
<protein>
    <submittedName>
        <fullName evidence="2">Transcriptional regulator with XRE-family HTH domain</fullName>
    </submittedName>
</protein>
<comment type="caution">
    <text evidence="2">The sequence shown here is derived from an EMBL/GenBank/DDBJ whole genome shotgun (WGS) entry which is preliminary data.</text>
</comment>
<dbReference type="SUPFAM" id="SSF47413">
    <property type="entry name" value="lambda repressor-like DNA-binding domains"/>
    <property type="match status" value="1"/>
</dbReference>
<dbReference type="InterPro" id="IPR010982">
    <property type="entry name" value="Lambda_DNA-bd_dom_sf"/>
</dbReference>
<dbReference type="InterPro" id="IPR001387">
    <property type="entry name" value="Cro/C1-type_HTH"/>
</dbReference>
<dbReference type="Proteomes" id="UP001232973">
    <property type="component" value="Unassembled WGS sequence"/>
</dbReference>
<evidence type="ECO:0000313" key="3">
    <source>
        <dbReference type="Proteomes" id="UP001232973"/>
    </source>
</evidence>
<evidence type="ECO:0000259" key="1">
    <source>
        <dbReference type="PROSITE" id="PS50943"/>
    </source>
</evidence>
<feature type="domain" description="HTH cro/C1-type" evidence="1">
    <location>
        <begin position="9"/>
        <end position="63"/>
    </location>
</feature>
<sequence>MLPLVSMVLTLRRAENGLSMRDVAEMAGVEPKDVFEAENYIHDASVSAVWKIAEALNVDVDKIQDLEREFNPYYC</sequence>
<organism evidence="2 3">
    <name type="scientific">Alicyclobacillus cycloheptanicus</name>
    <dbReference type="NCBI Taxonomy" id="1457"/>
    <lineage>
        <taxon>Bacteria</taxon>
        <taxon>Bacillati</taxon>
        <taxon>Bacillota</taxon>
        <taxon>Bacilli</taxon>
        <taxon>Bacillales</taxon>
        <taxon>Alicyclobacillaceae</taxon>
        <taxon>Alicyclobacillus</taxon>
    </lineage>
</organism>
<dbReference type="RefSeq" id="WP_274455668.1">
    <property type="nucleotide sequence ID" value="NZ_CP067097.1"/>
</dbReference>
<dbReference type="Pfam" id="PF01381">
    <property type="entry name" value="HTH_3"/>
    <property type="match status" value="1"/>
</dbReference>
<name>A0ABT9XES9_9BACL</name>
<dbReference type="SMART" id="SM00530">
    <property type="entry name" value="HTH_XRE"/>
    <property type="match status" value="1"/>
</dbReference>
<dbReference type="EMBL" id="JAUSTP010000001">
    <property type="protein sequence ID" value="MDQ0188251.1"/>
    <property type="molecule type" value="Genomic_DNA"/>
</dbReference>
<evidence type="ECO:0000313" key="2">
    <source>
        <dbReference type="EMBL" id="MDQ0188251.1"/>
    </source>
</evidence>
<accession>A0ABT9XES9</accession>
<dbReference type="Gene3D" id="1.10.260.40">
    <property type="entry name" value="lambda repressor-like DNA-binding domains"/>
    <property type="match status" value="1"/>
</dbReference>
<proteinExistence type="predicted"/>